<dbReference type="GO" id="GO:0061463">
    <property type="term" value="F:O-acetyl-ADP-ribose deacetylase activity"/>
    <property type="evidence" value="ECO:0007669"/>
    <property type="project" value="TreeGrafter"/>
</dbReference>
<dbReference type="PANTHER" id="PTHR11106">
    <property type="entry name" value="GANGLIOSIDE INDUCED DIFFERENTIATION ASSOCIATED PROTEIN 2-RELATED"/>
    <property type="match status" value="1"/>
</dbReference>
<dbReference type="SUPFAM" id="SSF52949">
    <property type="entry name" value="Macro domain-like"/>
    <property type="match status" value="1"/>
</dbReference>
<sequence length="188" mass="20157">MTASPTDWHSQAQNFGRIRFYQGDITKIDTPAIVNAANSSLLGGGGVDGAIHRAGGPEILEACRRLRAGHLGKGLAPGQAVMTTAGRLPAAHVIHTVGPVWNGGQKDEAEKLASCYRNSLRLAAENQLDSVAFPGISTGIYGYPKAEATAIAVREVRQFLAQHDFPNTAVFVVFDDQSRQLYEQELSK</sequence>
<dbReference type="OrthoDB" id="6194521at2"/>
<dbReference type="InterPro" id="IPR002589">
    <property type="entry name" value="Macro_dom"/>
</dbReference>
<gene>
    <name evidence="2" type="ORF">E5K00_11475</name>
</gene>
<keyword evidence="3" id="KW-1185">Reference proteome</keyword>
<evidence type="ECO:0000259" key="1">
    <source>
        <dbReference type="PROSITE" id="PS51154"/>
    </source>
</evidence>
<accession>A0A4Z0Q6R4</accession>
<organism evidence="2 3">
    <name type="scientific">Hymenobacter aquaticus</name>
    <dbReference type="NCBI Taxonomy" id="1867101"/>
    <lineage>
        <taxon>Bacteria</taxon>
        <taxon>Pseudomonadati</taxon>
        <taxon>Bacteroidota</taxon>
        <taxon>Cytophagia</taxon>
        <taxon>Cytophagales</taxon>
        <taxon>Hymenobacteraceae</taxon>
        <taxon>Hymenobacter</taxon>
    </lineage>
</organism>
<evidence type="ECO:0000313" key="2">
    <source>
        <dbReference type="EMBL" id="TGE25777.1"/>
    </source>
</evidence>
<dbReference type="PANTHER" id="PTHR11106:SF27">
    <property type="entry name" value="MACRO DOMAIN-CONTAINING PROTEIN"/>
    <property type="match status" value="1"/>
</dbReference>
<proteinExistence type="predicted"/>
<dbReference type="CDD" id="cd02908">
    <property type="entry name" value="Macro_OAADPr_deacetylase"/>
    <property type="match status" value="1"/>
</dbReference>
<dbReference type="EMBL" id="SRLC01000001">
    <property type="protein sequence ID" value="TGE25777.1"/>
    <property type="molecule type" value="Genomic_DNA"/>
</dbReference>
<dbReference type="SMART" id="SM00506">
    <property type="entry name" value="A1pp"/>
    <property type="match status" value="1"/>
</dbReference>
<dbReference type="AlphaFoldDB" id="A0A4Z0Q6R4"/>
<dbReference type="InterPro" id="IPR043472">
    <property type="entry name" value="Macro_dom-like"/>
</dbReference>
<evidence type="ECO:0000313" key="3">
    <source>
        <dbReference type="Proteomes" id="UP000297549"/>
    </source>
</evidence>
<dbReference type="Gene3D" id="3.40.220.10">
    <property type="entry name" value="Leucine Aminopeptidase, subunit E, domain 1"/>
    <property type="match status" value="1"/>
</dbReference>
<dbReference type="PROSITE" id="PS51154">
    <property type="entry name" value="MACRO"/>
    <property type="match status" value="1"/>
</dbReference>
<feature type="domain" description="Macro" evidence="1">
    <location>
        <begin position="5"/>
        <end position="188"/>
    </location>
</feature>
<protein>
    <submittedName>
        <fullName evidence="2">O-acetyl-ADP-ribose deacetylase</fullName>
    </submittedName>
</protein>
<dbReference type="Pfam" id="PF01661">
    <property type="entry name" value="Macro"/>
    <property type="match status" value="1"/>
</dbReference>
<name>A0A4Z0Q6R4_9BACT</name>
<dbReference type="Proteomes" id="UP000297549">
    <property type="component" value="Unassembled WGS sequence"/>
</dbReference>
<dbReference type="RefSeq" id="WP_135463354.1">
    <property type="nucleotide sequence ID" value="NZ_SRLC01000001.1"/>
</dbReference>
<reference evidence="2 3" key="1">
    <citation type="submission" date="2019-04" db="EMBL/GenBank/DDBJ databases">
        <authorList>
            <person name="Feng G."/>
            <person name="Zhang J."/>
            <person name="Zhu H."/>
        </authorList>
    </citation>
    <scope>NUCLEOTIDE SEQUENCE [LARGE SCALE GENOMIC DNA]</scope>
    <source>
        <strain evidence="2 3">JCM 31653</strain>
    </source>
</reference>
<comment type="caution">
    <text evidence="2">The sequence shown here is derived from an EMBL/GenBank/DDBJ whole genome shotgun (WGS) entry which is preliminary data.</text>
</comment>